<feature type="transmembrane region" description="Helical" evidence="1">
    <location>
        <begin position="55"/>
        <end position="75"/>
    </location>
</feature>
<keyword evidence="1" id="KW-1133">Transmembrane helix</keyword>
<dbReference type="RefSeq" id="WP_124820756.1">
    <property type="nucleotide sequence ID" value="NZ_QDGB01000280.1"/>
</dbReference>
<evidence type="ECO:0000313" key="3">
    <source>
        <dbReference type="Proteomes" id="UP000278981"/>
    </source>
</evidence>
<name>A0A3N9XQN9_9ACTN</name>
<organism evidence="2 3">
    <name type="scientific">Micromonospora ureilytica</name>
    <dbReference type="NCBI Taxonomy" id="709868"/>
    <lineage>
        <taxon>Bacteria</taxon>
        <taxon>Bacillati</taxon>
        <taxon>Actinomycetota</taxon>
        <taxon>Actinomycetes</taxon>
        <taxon>Micromonosporales</taxon>
        <taxon>Micromonosporaceae</taxon>
        <taxon>Micromonospora</taxon>
    </lineage>
</organism>
<comment type="caution">
    <text evidence="2">The sequence shown here is derived from an EMBL/GenBank/DDBJ whole genome shotgun (WGS) entry which is preliminary data.</text>
</comment>
<proteinExistence type="predicted"/>
<gene>
    <name evidence="2" type="ORF">DDE19_19470</name>
</gene>
<dbReference type="Proteomes" id="UP000278981">
    <property type="component" value="Unassembled WGS sequence"/>
</dbReference>
<reference evidence="2 3" key="1">
    <citation type="submission" date="2018-04" db="EMBL/GenBank/DDBJ databases">
        <title>Micromonosporas from Atacama Desert.</title>
        <authorList>
            <person name="Carro L."/>
            <person name="Klenk H.-P."/>
            <person name="Goodfellow M."/>
        </authorList>
    </citation>
    <scope>NUCLEOTIDE SEQUENCE [LARGE SCALE GENOMIC DNA]</scope>
    <source>
        <strain evidence="2 3">LB19</strain>
    </source>
</reference>
<dbReference type="InterPro" id="IPR045770">
    <property type="entry name" value="DUF6223"/>
</dbReference>
<dbReference type="EMBL" id="QDGB01000280">
    <property type="protein sequence ID" value="RQX15306.1"/>
    <property type="molecule type" value="Genomic_DNA"/>
</dbReference>
<dbReference type="Pfam" id="PF19733">
    <property type="entry name" value="DUF6223"/>
    <property type="match status" value="1"/>
</dbReference>
<protein>
    <submittedName>
        <fullName evidence="2">Uncharacterized protein</fullName>
    </submittedName>
</protein>
<feature type="transmembrane region" description="Helical" evidence="1">
    <location>
        <begin position="87"/>
        <end position="107"/>
    </location>
</feature>
<feature type="transmembrane region" description="Helical" evidence="1">
    <location>
        <begin position="22"/>
        <end position="43"/>
    </location>
</feature>
<keyword evidence="1" id="KW-0472">Membrane</keyword>
<evidence type="ECO:0000313" key="2">
    <source>
        <dbReference type="EMBL" id="RQX15306.1"/>
    </source>
</evidence>
<evidence type="ECO:0000256" key="1">
    <source>
        <dbReference type="SAM" id="Phobius"/>
    </source>
</evidence>
<accession>A0A3N9XQN9</accession>
<keyword evidence="1" id="KW-0812">Transmembrane</keyword>
<sequence>MPISDLLAASTVDASTPTSDRILATAAVVVALAGAIIGGLALGRPTSRSGKRRSAVALIAGVTGVLVGVLVVATADGGPGTGNGIVGGYAALLLGLLATLLGGLAFARTRRTA</sequence>
<dbReference type="AlphaFoldDB" id="A0A3N9XQN9"/>